<evidence type="ECO:0000313" key="3">
    <source>
        <dbReference type="Proteomes" id="UP000176221"/>
    </source>
</evidence>
<name>A0A1G2NA82_9BACT</name>
<gene>
    <name evidence="2" type="ORF">A2928_03800</name>
</gene>
<comment type="caution">
    <text evidence="2">The sequence shown here is derived from an EMBL/GenBank/DDBJ whole genome shotgun (WGS) entry which is preliminary data.</text>
</comment>
<feature type="transmembrane region" description="Helical" evidence="1">
    <location>
        <begin position="7"/>
        <end position="27"/>
    </location>
</feature>
<feature type="transmembrane region" description="Helical" evidence="1">
    <location>
        <begin position="101"/>
        <end position="126"/>
    </location>
</feature>
<sequence>MKTLNTFFATVYSFIFLASLWFGINWATTRGINSMFDNLIEFFFALLYIIALLYSVFMHVRLRSKQGESAHKILLILTSINTLALAVLILKLINIHNDDGLLVAGWAIVIAMIWAVCLFFGSLALAKK</sequence>
<dbReference type="EMBL" id="MHRX01000049">
    <property type="protein sequence ID" value="OHA32279.1"/>
    <property type="molecule type" value="Genomic_DNA"/>
</dbReference>
<keyword evidence="1" id="KW-1133">Transmembrane helix</keyword>
<proteinExistence type="predicted"/>
<evidence type="ECO:0000256" key="1">
    <source>
        <dbReference type="SAM" id="Phobius"/>
    </source>
</evidence>
<dbReference type="AlphaFoldDB" id="A0A1G2NA82"/>
<keyword evidence="1" id="KW-0472">Membrane</keyword>
<protein>
    <submittedName>
        <fullName evidence="2">Uncharacterized protein</fullName>
    </submittedName>
</protein>
<reference evidence="2 3" key="1">
    <citation type="journal article" date="2016" name="Nat. Commun.">
        <title>Thousands of microbial genomes shed light on interconnected biogeochemical processes in an aquifer system.</title>
        <authorList>
            <person name="Anantharaman K."/>
            <person name="Brown C.T."/>
            <person name="Hug L.A."/>
            <person name="Sharon I."/>
            <person name="Castelle C.J."/>
            <person name="Probst A.J."/>
            <person name="Thomas B.C."/>
            <person name="Singh A."/>
            <person name="Wilkins M.J."/>
            <person name="Karaoz U."/>
            <person name="Brodie E.L."/>
            <person name="Williams K.H."/>
            <person name="Hubbard S.S."/>
            <person name="Banfield J.F."/>
        </authorList>
    </citation>
    <scope>NUCLEOTIDE SEQUENCE [LARGE SCALE GENOMIC DNA]</scope>
</reference>
<organism evidence="2 3">
    <name type="scientific">Candidatus Taylorbacteria bacterium RIFCSPLOWO2_01_FULL_45_15b</name>
    <dbReference type="NCBI Taxonomy" id="1802319"/>
    <lineage>
        <taxon>Bacteria</taxon>
        <taxon>Candidatus Tayloriibacteriota</taxon>
    </lineage>
</organism>
<keyword evidence="1" id="KW-0812">Transmembrane</keyword>
<feature type="transmembrane region" description="Helical" evidence="1">
    <location>
        <begin position="39"/>
        <end position="62"/>
    </location>
</feature>
<dbReference type="STRING" id="1802319.A2928_03800"/>
<evidence type="ECO:0000313" key="2">
    <source>
        <dbReference type="EMBL" id="OHA32279.1"/>
    </source>
</evidence>
<feature type="transmembrane region" description="Helical" evidence="1">
    <location>
        <begin position="74"/>
        <end position="95"/>
    </location>
</feature>
<accession>A0A1G2NA82</accession>
<dbReference type="Proteomes" id="UP000176221">
    <property type="component" value="Unassembled WGS sequence"/>
</dbReference>